<keyword evidence="3" id="KW-1185">Reference proteome</keyword>
<feature type="compositionally biased region" description="Basic and acidic residues" evidence="1">
    <location>
        <begin position="1"/>
        <end position="23"/>
    </location>
</feature>
<organism evidence="2 3">
    <name type="scientific">Phytophthora infestans (strain T30-4)</name>
    <name type="common">Potato late blight agent</name>
    <dbReference type="NCBI Taxonomy" id="403677"/>
    <lineage>
        <taxon>Eukaryota</taxon>
        <taxon>Sar</taxon>
        <taxon>Stramenopiles</taxon>
        <taxon>Oomycota</taxon>
        <taxon>Peronosporomycetes</taxon>
        <taxon>Peronosporales</taxon>
        <taxon>Peronosporaceae</taxon>
        <taxon>Phytophthora</taxon>
    </lineage>
</organism>
<evidence type="ECO:0000313" key="2">
    <source>
        <dbReference type="EMBL" id="EEY53985.1"/>
    </source>
</evidence>
<sequence length="363" mass="41350">MQRRGGEKTLLSSERKAIVRQLRESSVPTAEPRAKRPDASDTNPELEAKVATLRHRIVSEEESELWPGSYAGHPIAFVQPTDQFVDQWAHGRVAEYTMHDSKTELHLRDSDDEAKEDKLLVDPRNIELVWLQNKPLCKRTRDTDLTPQDLDESLPAFPPVNEAQTSAFRPSTMEFYVNDAIANPSLHGKNAKTVLESAQQGSRTKFHATPPILRLAFVKTGAQLMENWQNYRPDAATCSMLVFWVNSKPGQFRSEIIISNIEVAKLIGRELTRNDDHLMKLYHNRHDSQIAAMTNNPYNREQRGSKTSAVPRELSAMLRKQGAKTMCMRYLSKTATPVQHEGSVLIQTERISSPWRYQHTQRA</sequence>
<name>D0N8V0_PHYIT</name>
<dbReference type="HOGENOM" id="CLU_763901_0_0_1"/>
<dbReference type="EMBL" id="DS028128">
    <property type="protein sequence ID" value="EEY53985.1"/>
    <property type="molecule type" value="Genomic_DNA"/>
</dbReference>
<dbReference type="GeneID" id="9462705"/>
<dbReference type="VEuPathDB" id="FungiDB:PITG_07668"/>
<dbReference type="Proteomes" id="UP000006643">
    <property type="component" value="Unassembled WGS sequence"/>
</dbReference>
<reference evidence="3" key="1">
    <citation type="journal article" date="2009" name="Nature">
        <title>Genome sequence and analysis of the Irish potato famine pathogen Phytophthora infestans.</title>
        <authorList>
            <consortium name="The Broad Institute Genome Sequencing Platform"/>
            <person name="Haas B.J."/>
            <person name="Kamoun S."/>
            <person name="Zody M.C."/>
            <person name="Jiang R.H."/>
            <person name="Handsaker R.E."/>
            <person name="Cano L.M."/>
            <person name="Grabherr M."/>
            <person name="Kodira C.D."/>
            <person name="Raffaele S."/>
            <person name="Torto-Alalibo T."/>
            <person name="Bozkurt T.O."/>
            <person name="Ah-Fong A.M."/>
            <person name="Alvarado L."/>
            <person name="Anderson V.L."/>
            <person name="Armstrong M.R."/>
            <person name="Avrova A."/>
            <person name="Baxter L."/>
            <person name="Beynon J."/>
            <person name="Boevink P.C."/>
            <person name="Bollmann S.R."/>
            <person name="Bos J.I."/>
            <person name="Bulone V."/>
            <person name="Cai G."/>
            <person name="Cakir C."/>
            <person name="Carrington J.C."/>
            <person name="Chawner M."/>
            <person name="Conti L."/>
            <person name="Costanzo S."/>
            <person name="Ewan R."/>
            <person name="Fahlgren N."/>
            <person name="Fischbach M.A."/>
            <person name="Fugelstad J."/>
            <person name="Gilroy E.M."/>
            <person name="Gnerre S."/>
            <person name="Green P.J."/>
            <person name="Grenville-Briggs L.J."/>
            <person name="Griffith J."/>
            <person name="Grunwald N.J."/>
            <person name="Horn K."/>
            <person name="Horner N.R."/>
            <person name="Hu C.H."/>
            <person name="Huitema E."/>
            <person name="Jeong D.H."/>
            <person name="Jones A.M."/>
            <person name="Jones J.D."/>
            <person name="Jones R.W."/>
            <person name="Karlsson E.K."/>
            <person name="Kunjeti S.G."/>
            <person name="Lamour K."/>
            <person name="Liu Z."/>
            <person name="Ma L."/>
            <person name="Maclean D."/>
            <person name="Chibucos M.C."/>
            <person name="McDonald H."/>
            <person name="McWalters J."/>
            <person name="Meijer H.J."/>
            <person name="Morgan W."/>
            <person name="Morris P.F."/>
            <person name="Munro C.A."/>
            <person name="O'Neill K."/>
            <person name="Ospina-Giraldo M."/>
            <person name="Pinzon A."/>
            <person name="Pritchard L."/>
            <person name="Ramsahoye B."/>
            <person name="Ren Q."/>
            <person name="Restrepo S."/>
            <person name="Roy S."/>
            <person name="Sadanandom A."/>
            <person name="Savidor A."/>
            <person name="Schornack S."/>
            <person name="Schwartz D.C."/>
            <person name="Schumann U.D."/>
            <person name="Schwessinger B."/>
            <person name="Seyer L."/>
            <person name="Sharpe T."/>
            <person name="Silvar C."/>
            <person name="Song J."/>
            <person name="Studholme D.J."/>
            <person name="Sykes S."/>
            <person name="Thines M."/>
            <person name="van de Vondervoort P.J."/>
            <person name="Phuntumart V."/>
            <person name="Wawra S."/>
            <person name="Weide R."/>
            <person name="Win J."/>
            <person name="Young C."/>
            <person name="Zhou S."/>
            <person name="Fry W."/>
            <person name="Meyers B.C."/>
            <person name="van West P."/>
            <person name="Ristaino J."/>
            <person name="Govers F."/>
            <person name="Birch P.R."/>
            <person name="Whisson S.C."/>
            <person name="Judelson H.S."/>
            <person name="Nusbaum C."/>
        </authorList>
    </citation>
    <scope>NUCLEOTIDE SEQUENCE [LARGE SCALE GENOMIC DNA]</scope>
    <source>
        <strain evidence="3">T30-4</strain>
    </source>
</reference>
<evidence type="ECO:0000256" key="1">
    <source>
        <dbReference type="SAM" id="MobiDB-lite"/>
    </source>
</evidence>
<accession>D0N8V0</accession>
<dbReference type="AlphaFoldDB" id="D0N8V0"/>
<dbReference type="InParanoid" id="D0N8V0"/>
<gene>
    <name evidence="2" type="ORF">PITG_07668</name>
</gene>
<dbReference type="KEGG" id="pif:PITG_07668"/>
<feature type="region of interest" description="Disordered" evidence="1">
    <location>
        <begin position="1"/>
        <end position="43"/>
    </location>
</feature>
<proteinExistence type="predicted"/>
<protein>
    <submittedName>
        <fullName evidence="2">Uncharacterized protein</fullName>
    </submittedName>
</protein>
<dbReference type="OrthoDB" id="92736at2759"/>
<dbReference type="RefSeq" id="XP_002904616.1">
    <property type="nucleotide sequence ID" value="XM_002904570.1"/>
</dbReference>
<evidence type="ECO:0000313" key="3">
    <source>
        <dbReference type="Proteomes" id="UP000006643"/>
    </source>
</evidence>